<dbReference type="InterPro" id="IPR000843">
    <property type="entry name" value="HTH_LacI"/>
</dbReference>
<evidence type="ECO:0000313" key="6">
    <source>
        <dbReference type="EMBL" id="GAA2058468.1"/>
    </source>
</evidence>
<dbReference type="PANTHER" id="PTHR30146">
    <property type="entry name" value="LACI-RELATED TRANSCRIPTIONAL REPRESSOR"/>
    <property type="match status" value="1"/>
</dbReference>
<dbReference type="Gene3D" id="3.40.50.2300">
    <property type="match status" value="2"/>
</dbReference>
<gene>
    <name evidence="6" type="ORF">GCM10009839_80370</name>
</gene>
<dbReference type="PROSITE" id="PS00356">
    <property type="entry name" value="HTH_LACI_1"/>
    <property type="match status" value="1"/>
</dbReference>
<evidence type="ECO:0000256" key="1">
    <source>
        <dbReference type="ARBA" id="ARBA00023015"/>
    </source>
</evidence>
<evidence type="ECO:0000259" key="5">
    <source>
        <dbReference type="PROSITE" id="PS50943"/>
    </source>
</evidence>
<protein>
    <submittedName>
        <fullName evidence="6">LacI family DNA-binding transcriptional regulator</fullName>
    </submittedName>
</protein>
<dbReference type="CDD" id="cd01392">
    <property type="entry name" value="HTH_LacI"/>
    <property type="match status" value="1"/>
</dbReference>
<comment type="caution">
    <text evidence="6">The sequence shown here is derived from an EMBL/GenBank/DDBJ whole genome shotgun (WGS) entry which is preliminary data.</text>
</comment>
<keyword evidence="3" id="KW-0804">Transcription</keyword>
<dbReference type="PROSITE" id="PS50932">
    <property type="entry name" value="HTH_LACI_2"/>
    <property type="match status" value="1"/>
</dbReference>
<dbReference type="EMBL" id="BAAAQN010000071">
    <property type="protein sequence ID" value="GAA2058468.1"/>
    <property type="molecule type" value="Genomic_DNA"/>
</dbReference>
<keyword evidence="1" id="KW-0805">Transcription regulation</keyword>
<evidence type="ECO:0000259" key="4">
    <source>
        <dbReference type="PROSITE" id="PS50932"/>
    </source>
</evidence>
<evidence type="ECO:0000256" key="3">
    <source>
        <dbReference type="ARBA" id="ARBA00023163"/>
    </source>
</evidence>
<dbReference type="Proteomes" id="UP001500751">
    <property type="component" value="Unassembled WGS sequence"/>
</dbReference>
<feature type="domain" description="HTH cro/C1-type" evidence="5">
    <location>
        <begin position="15"/>
        <end position="58"/>
    </location>
</feature>
<keyword evidence="7" id="KW-1185">Reference proteome</keyword>
<dbReference type="SMART" id="SM00354">
    <property type="entry name" value="HTH_LACI"/>
    <property type="match status" value="1"/>
</dbReference>
<name>A0ABP5GYU8_9ACTN</name>
<dbReference type="PROSITE" id="PS50943">
    <property type="entry name" value="HTH_CROC1"/>
    <property type="match status" value="1"/>
</dbReference>
<organism evidence="6 7">
    <name type="scientific">Catenulispora yoronensis</name>
    <dbReference type="NCBI Taxonomy" id="450799"/>
    <lineage>
        <taxon>Bacteria</taxon>
        <taxon>Bacillati</taxon>
        <taxon>Actinomycetota</taxon>
        <taxon>Actinomycetes</taxon>
        <taxon>Catenulisporales</taxon>
        <taxon>Catenulisporaceae</taxon>
        <taxon>Catenulispora</taxon>
    </lineage>
</organism>
<dbReference type="InterPro" id="IPR010982">
    <property type="entry name" value="Lambda_DNA-bd_dom_sf"/>
</dbReference>
<proteinExistence type="predicted"/>
<sequence length="355" mass="36930">MIRDPEPGPRRGKATIEEVARAAGVSRQTVSNALNAPQRVRDATLARVMDAIEELGYRPDSSARSLRTGERRVIGYLTPADDPFDPNPLMGGFLEALVDAAGAEGFRVLLFRPAPGARDARAVLDEVIAARQVDGFVLSDVLEGDARVAHVARAGVPLVTFGRVGGQGEAGVGDSGDAWVDVDNAAAVTGIVEHLAGVGHRRMVYLGSETGLPWMRERREGFRRAVAALGVEAREAVAPLDDPGAVVGVVRGVLAATARPTAIVAESDSLAVAAYEAVRSSGLTVGVHVAVTGFGDAPVARVLHPGLTSVRLPLRAIGGEIVRRLVAQVRGGLGAAQGLSLEAEVVVRESSGPPR</sequence>
<reference evidence="7" key="1">
    <citation type="journal article" date="2019" name="Int. J. Syst. Evol. Microbiol.">
        <title>The Global Catalogue of Microorganisms (GCM) 10K type strain sequencing project: providing services to taxonomists for standard genome sequencing and annotation.</title>
        <authorList>
            <consortium name="The Broad Institute Genomics Platform"/>
            <consortium name="The Broad Institute Genome Sequencing Center for Infectious Disease"/>
            <person name="Wu L."/>
            <person name="Ma J."/>
        </authorList>
    </citation>
    <scope>NUCLEOTIDE SEQUENCE [LARGE SCALE GENOMIC DNA]</scope>
    <source>
        <strain evidence="7">JCM 16014</strain>
    </source>
</reference>
<dbReference type="InterPro" id="IPR001387">
    <property type="entry name" value="Cro/C1-type_HTH"/>
</dbReference>
<evidence type="ECO:0000313" key="7">
    <source>
        <dbReference type="Proteomes" id="UP001500751"/>
    </source>
</evidence>
<evidence type="ECO:0000256" key="2">
    <source>
        <dbReference type="ARBA" id="ARBA00023125"/>
    </source>
</evidence>
<dbReference type="GO" id="GO:0003677">
    <property type="term" value="F:DNA binding"/>
    <property type="evidence" value="ECO:0007669"/>
    <property type="project" value="UniProtKB-KW"/>
</dbReference>
<feature type="domain" description="HTH lacI-type" evidence="4">
    <location>
        <begin position="14"/>
        <end position="68"/>
    </location>
</feature>
<dbReference type="Gene3D" id="1.10.260.40">
    <property type="entry name" value="lambda repressor-like DNA-binding domains"/>
    <property type="match status" value="1"/>
</dbReference>
<dbReference type="SUPFAM" id="SSF53822">
    <property type="entry name" value="Periplasmic binding protein-like I"/>
    <property type="match status" value="1"/>
</dbReference>
<dbReference type="SUPFAM" id="SSF47413">
    <property type="entry name" value="lambda repressor-like DNA-binding domains"/>
    <property type="match status" value="1"/>
</dbReference>
<accession>A0ABP5GYU8</accession>
<dbReference type="RefSeq" id="WP_344670979.1">
    <property type="nucleotide sequence ID" value="NZ_BAAAQN010000071.1"/>
</dbReference>
<dbReference type="Pfam" id="PF00356">
    <property type="entry name" value="LacI"/>
    <property type="match status" value="1"/>
</dbReference>
<dbReference type="Pfam" id="PF13377">
    <property type="entry name" value="Peripla_BP_3"/>
    <property type="match status" value="1"/>
</dbReference>
<keyword evidence="2 6" id="KW-0238">DNA-binding</keyword>
<dbReference type="InterPro" id="IPR046335">
    <property type="entry name" value="LacI/GalR-like_sensor"/>
</dbReference>
<dbReference type="PANTHER" id="PTHR30146:SF109">
    <property type="entry name" value="HTH-TYPE TRANSCRIPTIONAL REGULATOR GALS"/>
    <property type="match status" value="1"/>
</dbReference>
<dbReference type="InterPro" id="IPR028082">
    <property type="entry name" value="Peripla_BP_I"/>
</dbReference>